<evidence type="ECO:0000313" key="1">
    <source>
        <dbReference type="EMBL" id="QQP53867.1"/>
    </source>
</evidence>
<proteinExistence type="predicted"/>
<protein>
    <submittedName>
        <fullName evidence="1">Uncharacterized protein</fullName>
    </submittedName>
</protein>
<evidence type="ECO:0000313" key="2">
    <source>
        <dbReference type="Proteomes" id="UP000595437"/>
    </source>
</evidence>
<dbReference type="AlphaFoldDB" id="A0A7T8KDE1"/>
<dbReference type="EMBL" id="CP045893">
    <property type="protein sequence ID" value="QQP53867.1"/>
    <property type="molecule type" value="Genomic_DNA"/>
</dbReference>
<accession>A0A7T8KDE1</accession>
<keyword evidence="2" id="KW-1185">Reference proteome</keyword>
<feature type="non-terminal residue" evidence="1">
    <location>
        <position position="1"/>
    </location>
</feature>
<sequence>WVRNTCYNNLTNSIATLELVDALQFIIESLSLLSKHGYPFDCLSSFSRDGTRPKESHPLP</sequence>
<name>A0A7T8KDE1_CALRO</name>
<reference evidence="2" key="1">
    <citation type="submission" date="2021-01" db="EMBL/GenBank/DDBJ databases">
        <title>Caligus Genome Assembly.</title>
        <authorList>
            <person name="Gallardo-Escarate C."/>
        </authorList>
    </citation>
    <scope>NUCLEOTIDE SEQUENCE [LARGE SCALE GENOMIC DNA]</scope>
</reference>
<organism evidence="1 2">
    <name type="scientific">Caligus rogercresseyi</name>
    <name type="common">Sea louse</name>
    <dbReference type="NCBI Taxonomy" id="217165"/>
    <lineage>
        <taxon>Eukaryota</taxon>
        <taxon>Metazoa</taxon>
        <taxon>Ecdysozoa</taxon>
        <taxon>Arthropoda</taxon>
        <taxon>Crustacea</taxon>
        <taxon>Multicrustacea</taxon>
        <taxon>Hexanauplia</taxon>
        <taxon>Copepoda</taxon>
        <taxon>Siphonostomatoida</taxon>
        <taxon>Caligidae</taxon>
        <taxon>Caligus</taxon>
    </lineage>
</organism>
<dbReference type="Proteomes" id="UP000595437">
    <property type="component" value="Chromosome 4"/>
</dbReference>
<gene>
    <name evidence="1" type="ORF">FKW44_006498</name>
</gene>